<sequence length="169" mass="18867">MKYKTDVDVKKALGIESFRNLSKENVMRFAAMMPDMDKEVALKVVAQFPEFKAFALEAINTIQTAQEKSLASNSESQAQVHQAWSDVRAILKGQLDDDELTWEQKKDILDLIMETARQESAKDSENKQFLKDLTKYVAYGVAGVAAAAVVFVGGRVGIDQFLNKDDEEA</sequence>
<accession>A0A1H4A1J6</accession>
<keyword evidence="3" id="KW-1185">Reference proteome</keyword>
<keyword evidence="1" id="KW-0812">Transmembrane</keyword>
<keyword evidence="1" id="KW-0472">Membrane</keyword>
<evidence type="ECO:0000313" key="2">
    <source>
        <dbReference type="EMBL" id="SEA29909.1"/>
    </source>
</evidence>
<reference evidence="3" key="1">
    <citation type="submission" date="2016-10" db="EMBL/GenBank/DDBJ databases">
        <authorList>
            <person name="Varghese N."/>
            <person name="Submissions S."/>
        </authorList>
    </citation>
    <scope>NUCLEOTIDE SEQUENCE [LARGE SCALE GENOMIC DNA]</scope>
    <source>
        <strain evidence="3">KPR-1</strain>
    </source>
</reference>
<dbReference type="RefSeq" id="WP_092563860.1">
    <property type="nucleotide sequence ID" value="NZ_FNQV01000007.1"/>
</dbReference>
<feature type="transmembrane region" description="Helical" evidence="1">
    <location>
        <begin position="136"/>
        <end position="158"/>
    </location>
</feature>
<protein>
    <submittedName>
        <fullName evidence="2">Uncharacterized protein</fullName>
    </submittedName>
</protein>
<dbReference type="AlphaFoldDB" id="A0A1H4A1J6"/>
<name>A0A1H4A1J6_9ACTO</name>
<gene>
    <name evidence="2" type="ORF">SAMN02910418_01297</name>
</gene>
<organism evidence="2 3">
    <name type="scientific">Bowdeniella nasicola</name>
    <dbReference type="NCBI Taxonomy" id="208480"/>
    <lineage>
        <taxon>Bacteria</taxon>
        <taxon>Bacillati</taxon>
        <taxon>Actinomycetota</taxon>
        <taxon>Actinomycetes</taxon>
        <taxon>Actinomycetales</taxon>
        <taxon>Actinomycetaceae</taxon>
        <taxon>Bowdeniella</taxon>
    </lineage>
</organism>
<dbReference type="EMBL" id="FNQV01000007">
    <property type="protein sequence ID" value="SEA29909.1"/>
    <property type="molecule type" value="Genomic_DNA"/>
</dbReference>
<evidence type="ECO:0000313" key="3">
    <source>
        <dbReference type="Proteomes" id="UP000199288"/>
    </source>
</evidence>
<proteinExistence type="predicted"/>
<dbReference type="Proteomes" id="UP000199288">
    <property type="component" value="Unassembled WGS sequence"/>
</dbReference>
<dbReference type="OrthoDB" id="4184144at2"/>
<keyword evidence="1" id="KW-1133">Transmembrane helix</keyword>
<evidence type="ECO:0000256" key="1">
    <source>
        <dbReference type="SAM" id="Phobius"/>
    </source>
</evidence>